<dbReference type="PANTHER" id="PTHR11932">
    <property type="entry name" value="CULLIN"/>
    <property type="match status" value="1"/>
</dbReference>
<name>A0AAN9I315_CROPI</name>
<dbReference type="GO" id="GO:0006511">
    <property type="term" value="P:ubiquitin-dependent protein catabolic process"/>
    <property type="evidence" value="ECO:0007669"/>
    <property type="project" value="InterPro"/>
</dbReference>
<organism evidence="5 6">
    <name type="scientific">Crotalaria pallida</name>
    <name type="common">Smooth rattlebox</name>
    <name type="synonym">Crotalaria striata</name>
    <dbReference type="NCBI Taxonomy" id="3830"/>
    <lineage>
        <taxon>Eukaryota</taxon>
        <taxon>Viridiplantae</taxon>
        <taxon>Streptophyta</taxon>
        <taxon>Embryophyta</taxon>
        <taxon>Tracheophyta</taxon>
        <taxon>Spermatophyta</taxon>
        <taxon>Magnoliopsida</taxon>
        <taxon>eudicotyledons</taxon>
        <taxon>Gunneridae</taxon>
        <taxon>Pentapetalae</taxon>
        <taxon>rosids</taxon>
        <taxon>fabids</taxon>
        <taxon>Fabales</taxon>
        <taxon>Fabaceae</taxon>
        <taxon>Papilionoideae</taxon>
        <taxon>50 kb inversion clade</taxon>
        <taxon>genistoids sensu lato</taxon>
        <taxon>core genistoids</taxon>
        <taxon>Crotalarieae</taxon>
        <taxon>Crotalaria</taxon>
    </lineage>
</organism>
<dbReference type="InterPro" id="IPR016158">
    <property type="entry name" value="Cullin_homology"/>
</dbReference>
<dbReference type="Gene3D" id="6.10.280.240">
    <property type="match status" value="1"/>
</dbReference>
<dbReference type="Pfam" id="PF26557">
    <property type="entry name" value="Cullin_AB"/>
    <property type="match status" value="1"/>
</dbReference>
<sequence length="668" mass="77839">MNPNNITISLREGTPIVLEGIARVIRIVEEGLENNRFKLFEYNKLYSTITIMATQRQPNNLGGHLFKIYGDTFNDYIDSKVLPSLRDEHGNVKLTELGKKWLEYESITEMLSSLFNYLDTGFIYLNKLPRVKDVALGFFRDLVYKDVQSDSKIALLTLIDKVRKGEDINMTCYKDIIRMFVGMGMGDMSRYREDFEIPMLNATAEYYKSRAAKWLEDYSFVDYIHKVEGGLRLETDLVLQFMHASTKEKIAEMVLHLLLKDHPEQLLKVGILDLVQGEKVEDLCTLYTLYQRIPEGLEHMACIFKQHIMDQGAAFAAQDEEAIENQVLAVREAFLAFFEKRFSGKSCASLLAEFLDNTLKSGENDDAIYGTLEKALNLLPYVSDGDFFVEYCRRKLARRLLFSEESTNDDHEKYIIEKIRHEFGNAVVCRMVQMVADSTLNRDLRMKFQTRLMEDADHYLGFELRASILNSGSWPAFESSDFQPPQEMVRAMQIYKNFYNEQALIHRDRKLTWLHSLGRCTISAIFGSKKYDLDMSTYQYRLLIKEPSTKKIDENDRFKCNSEFRHGASKIKIPSPPITERREILQVVEADRKFAIRSTIMTIMKKKEVVSFNDLFVECGRHLSKFGIKVDRKSMKRQVEDLMERKYIERDKLNKEELRYLPSDETDK</sequence>
<dbReference type="PROSITE" id="PS50069">
    <property type="entry name" value="CULLIN_2"/>
    <property type="match status" value="1"/>
</dbReference>
<dbReference type="Gene3D" id="1.20.1310.10">
    <property type="entry name" value="Cullin Repeats"/>
    <property type="match status" value="3"/>
</dbReference>
<evidence type="ECO:0000256" key="1">
    <source>
        <dbReference type="ARBA" id="ARBA00006019"/>
    </source>
</evidence>
<evidence type="ECO:0000313" key="5">
    <source>
        <dbReference type="EMBL" id="KAK7258641.1"/>
    </source>
</evidence>
<dbReference type="FunFam" id="1.20.1310.10:FF:000001">
    <property type="entry name" value="Cullin 3"/>
    <property type="match status" value="1"/>
</dbReference>
<dbReference type="SUPFAM" id="SSF74788">
    <property type="entry name" value="Cullin repeat-like"/>
    <property type="match status" value="1"/>
</dbReference>
<dbReference type="InterPro" id="IPR016159">
    <property type="entry name" value="Cullin_repeat-like_dom_sf"/>
</dbReference>
<feature type="domain" description="Cullin family profile" evidence="4">
    <location>
        <begin position="346"/>
        <end position="544"/>
    </location>
</feature>
<dbReference type="InterPro" id="IPR001373">
    <property type="entry name" value="Cullin_N"/>
</dbReference>
<comment type="similarity">
    <text evidence="1 2 3">Belongs to the cullin family.</text>
</comment>
<reference evidence="5 6" key="1">
    <citation type="submission" date="2024-01" db="EMBL/GenBank/DDBJ databases">
        <title>The genomes of 5 underutilized Papilionoideae crops provide insights into root nodulation and disease resistanc.</title>
        <authorList>
            <person name="Yuan L."/>
        </authorList>
    </citation>
    <scope>NUCLEOTIDE SEQUENCE [LARGE SCALE GENOMIC DNA]</scope>
    <source>
        <strain evidence="5">ZHUSHIDOU_FW_LH</strain>
        <tissue evidence="5">Leaf</tissue>
    </source>
</reference>
<dbReference type="SMART" id="SM00884">
    <property type="entry name" value="Cullin_Nedd8"/>
    <property type="match status" value="1"/>
</dbReference>
<dbReference type="InterPro" id="IPR019559">
    <property type="entry name" value="Cullin_neddylation_domain"/>
</dbReference>
<evidence type="ECO:0000256" key="2">
    <source>
        <dbReference type="PROSITE-ProRule" id="PRU00330"/>
    </source>
</evidence>
<dbReference type="Pfam" id="PF00888">
    <property type="entry name" value="Cullin"/>
    <property type="match status" value="2"/>
</dbReference>
<dbReference type="InterPro" id="IPR059120">
    <property type="entry name" value="Cullin-like_AB"/>
</dbReference>
<dbReference type="Proteomes" id="UP001372338">
    <property type="component" value="Unassembled WGS sequence"/>
</dbReference>
<dbReference type="AlphaFoldDB" id="A0AAN9I315"/>
<dbReference type="GO" id="GO:0031625">
    <property type="term" value="F:ubiquitin protein ligase binding"/>
    <property type="evidence" value="ECO:0007669"/>
    <property type="project" value="InterPro"/>
</dbReference>
<proteinExistence type="inferred from homology"/>
<comment type="caution">
    <text evidence="5">The sequence shown here is derived from an EMBL/GenBank/DDBJ whole genome shotgun (WGS) entry which is preliminary data.</text>
</comment>
<dbReference type="Gene3D" id="1.10.10.10">
    <property type="entry name" value="Winged helix-like DNA-binding domain superfamily/Winged helix DNA-binding domain"/>
    <property type="match status" value="1"/>
</dbReference>
<dbReference type="EMBL" id="JAYWIO010000005">
    <property type="protein sequence ID" value="KAK7258641.1"/>
    <property type="molecule type" value="Genomic_DNA"/>
</dbReference>
<keyword evidence="6" id="KW-1185">Reference proteome</keyword>
<evidence type="ECO:0000259" key="4">
    <source>
        <dbReference type="PROSITE" id="PS50069"/>
    </source>
</evidence>
<dbReference type="SUPFAM" id="SSF75632">
    <property type="entry name" value="Cullin homology domain"/>
    <property type="match status" value="1"/>
</dbReference>
<accession>A0AAN9I315</accession>
<dbReference type="Gene3D" id="3.30.230.130">
    <property type="entry name" value="Cullin, Chain C, Domain 2"/>
    <property type="match status" value="1"/>
</dbReference>
<dbReference type="InterPro" id="IPR045093">
    <property type="entry name" value="Cullin"/>
</dbReference>
<dbReference type="InterPro" id="IPR036388">
    <property type="entry name" value="WH-like_DNA-bd_sf"/>
</dbReference>
<protein>
    <recommendedName>
        <fullName evidence="4">Cullin family profile domain-containing protein</fullName>
    </recommendedName>
</protein>
<dbReference type="InterPro" id="IPR036390">
    <property type="entry name" value="WH_DNA-bd_sf"/>
</dbReference>
<gene>
    <name evidence="5" type="ORF">RIF29_24222</name>
</gene>
<evidence type="ECO:0000256" key="3">
    <source>
        <dbReference type="RuleBase" id="RU003829"/>
    </source>
</evidence>
<dbReference type="SMART" id="SM00182">
    <property type="entry name" value="CULLIN"/>
    <property type="match status" value="1"/>
</dbReference>
<evidence type="ECO:0000313" key="6">
    <source>
        <dbReference type="Proteomes" id="UP001372338"/>
    </source>
</evidence>
<dbReference type="SUPFAM" id="SSF46785">
    <property type="entry name" value="Winged helix' DNA-binding domain"/>
    <property type="match status" value="1"/>
</dbReference>
<dbReference type="InterPro" id="IPR036317">
    <property type="entry name" value="Cullin_homology_sf"/>
</dbReference>
<dbReference type="Pfam" id="PF10557">
    <property type="entry name" value="Cullin_Nedd8"/>
    <property type="match status" value="1"/>
</dbReference>